<dbReference type="EMBL" id="JAUJEB010000002">
    <property type="protein sequence ID" value="MDN5213204.1"/>
    <property type="molecule type" value="Genomic_DNA"/>
</dbReference>
<organism evidence="2 3">
    <name type="scientific">Agaribacillus aureus</name>
    <dbReference type="NCBI Taxonomy" id="3051825"/>
    <lineage>
        <taxon>Bacteria</taxon>
        <taxon>Pseudomonadati</taxon>
        <taxon>Bacteroidota</taxon>
        <taxon>Cytophagia</taxon>
        <taxon>Cytophagales</taxon>
        <taxon>Splendidivirgaceae</taxon>
        <taxon>Agaribacillus</taxon>
    </lineage>
</organism>
<dbReference type="GO" id="GO:0016787">
    <property type="term" value="F:hydrolase activity"/>
    <property type="evidence" value="ECO:0007669"/>
    <property type="project" value="UniProtKB-KW"/>
</dbReference>
<dbReference type="SUPFAM" id="SSF53590">
    <property type="entry name" value="Nucleoside hydrolase"/>
    <property type="match status" value="1"/>
</dbReference>
<dbReference type="Proteomes" id="UP001172083">
    <property type="component" value="Unassembled WGS sequence"/>
</dbReference>
<evidence type="ECO:0000313" key="3">
    <source>
        <dbReference type="Proteomes" id="UP001172083"/>
    </source>
</evidence>
<dbReference type="InterPro" id="IPR001910">
    <property type="entry name" value="Inosine/uridine_hydrolase_dom"/>
</dbReference>
<reference evidence="2" key="1">
    <citation type="submission" date="2023-06" db="EMBL/GenBank/DDBJ databases">
        <title>Genomic of Agaribacillus aureum.</title>
        <authorList>
            <person name="Wang G."/>
        </authorList>
    </citation>
    <scope>NUCLEOTIDE SEQUENCE</scope>
    <source>
        <strain evidence="2">BMA12</strain>
    </source>
</reference>
<dbReference type="PANTHER" id="PTHR43264:SF1">
    <property type="entry name" value="INOSINE_URIDINE-PREFERRING NUCLEOSIDE HYDROLASE DOMAIN-CONTAINING PROTEIN"/>
    <property type="match status" value="1"/>
</dbReference>
<accession>A0ABT8L634</accession>
<evidence type="ECO:0000313" key="2">
    <source>
        <dbReference type="EMBL" id="MDN5213204.1"/>
    </source>
</evidence>
<dbReference type="Pfam" id="PF01156">
    <property type="entry name" value="IU_nuc_hydro"/>
    <property type="match status" value="1"/>
</dbReference>
<dbReference type="RefSeq" id="WP_346758544.1">
    <property type="nucleotide sequence ID" value="NZ_JAUJEB010000002.1"/>
</dbReference>
<keyword evidence="3" id="KW-1185">Reference proteome</keyword>
<gene>
    <name evidence="2" type="ORF">QQ020_14140</name>
</gene>
<evidence type="ECO:0000259" key="1">
    <source>
        <dbReference type="Pfam" id="PF01156"/>
    </source>
</evidence>
<name>A0ABT8L634_9BACT</name>
<protein>
    <submittedName>
        <fullName evidence="2">Nucleoside hydrolase</fullName>
    </submittedName>
</protein>
<feature type="domain" description="Inosine/uridine-preferring nucleoside hydrolase" evidence="1">
    <location>
        <begin position="29"/>
        <end position="280"/>
    </location>
</feature>
<sequence length="334" mass="37685">MKLRAHLKTSLLTAFMFTIGILSYAQKQIIFDTDFGGDADDLGALAMLNHFQNKHEIELLAVMCWNTEKYAVSAIDAVNTYYGNPEIPIGARAGEAQVTDWNHTKVLADNLSYDADYKNVPETTALYRKLLGKSDDQSITIVTVGPLMNIKKLIDSEADIHSSLTGSELIKAKVKEFVIMGGQFPVGERREWNFDGNMSGVTQYVLSKLEVPITFLGYEIGVNLKTGEVFNDLDKDSPLYLGFYHFSKYAPWMKHQFKGNIYDNATYDQTAVLYAVRGGIDDYWQRVTNGICVPDPEGRNTWEPSDTSQQSYLVLNWPKAQMETEIEKFMLGDF</sequence>
<comment type="caution">
    <text evidence="2">The sequence shown here is derived from an EMBL/GenBank/DDBJ whole genome shotgun (WGS) entry which is preliminary data.</text>
</comment>
<keyword evidence="2" id="KW-0378">Hydrolase</keyword>
<dbReference type="PANTHER" id="PTHR43264">
    <property type="match status" value="1"/>
</dbReference>
<dbReference type="Gene3D" id="3.90.245.10">
    <property type="entry name" value="Ribonucleoside hydrolase-like"/>
    <property type="match status" value="1"/>
</dbReference>
<dbReference type="InterPro" id="IPR036452">
    <property type="entry name" value="Ribo_hydro-like"/>
</dbReference>
<proteinExistence type="predicted"/>